<keyword evidence="3" id="KW-0804">Transcription</keyword>
<keyword evidence="1" id="KW-0805">Transcription regulation</keyword>
<dbReference type="PANTHER" id="PTHR30363">
    <property type="entry name" value="HTH-TYPE TRANSCRIPTIONAL REGULATOR SRLR-RELATED"/>
    <property type="match status" value="1"/>
</dbReference>
<accession>A0A345XSL0</accession>
<dbReference type="PROSITE" id="PS51000">
    <property type="entry name" value="HTH_DEOR_2"/>
    <property type="match status" value="1"/>
</dbReference>
<evidence type="ECO:0000313" key="6">
    <source>
        <dbReference type="Proteomes" id="UP000254425"/>
    </source>
</evidence>
<evidence type="ECO:0000259" key="4">
    <source>
        <dbReference type="PROSITE" id="PS51000"/>
    </source>
</evidence>
<dbReference type="GO" id="GO:0003700">
    <property type="term" value="F:DNA-binding transcription factor activity"/>
    <property type="evidence" value="ECO:0007669"/>
    <property type="project" value="InterPro"/>
</dbReference>
<dbReference type="Pfam" id="PF08220">
    <property type="entry name" value="HTH_DeoR"/>
    <property type="match status" value="1"/>
</dbReference>
<dbReference type="RefSeq" id="WP_208880176.1">
    <property type="nucleotide sequence ID" value="NZ_CP031320.1"/>
</dbReference>
<dbReference type="Proteomes" id="UP000254425">
    <property type="component" value="Chromosome"/>
</dbReference>
<dbReference type="Pfam" id="PF00455">
    <property type="entry name" value="DeoRC"/>
    <property type="match status" value="1"/>
</dbReference>
<dbReference type="SUPFAM" id="SSF46785">
    <property type="entry name" value="Winged helix' DNA-binding domain"/>
    <property type="match status" value="1"/>
</dbReference>
<dbReference type="AlphaFoldDB" id="A0A345XSL0"/>
<evidence type="ECO:0000256" key="1">
    <source>
        <dbReference type="ARBA" id="ARBA00023015"/>
    </source>
</evidence>
<dbReference type="InterPro" id="IPR014036">
    <property type="entry name" value="DeoR-like_C"/>
</dbReference>
<gene>
    <name evidence="5" type="ORF">DVA86_20215</name>
</gene>
<dbReference type="Gene3D" id="1.10.10.10">
    <property type="entry name" value="Winged helix-like DNA-binding domain superfamily/Winged helix DNA-binding domain"/>
    <property type="match status" value="1"/>
</dbReference>
<organism evidence="5 6">
    <name type="scientific">Streptomyces armeniacus</name>
    <dbReference type="NCBI Taxonomy" id="83291"/>
    <lineage>
        <taxon>Bacteria</taxon>
        <taxon>Bacillati</taxon>
        <taxon>Actinomycetota</taxon>
        <taxon>Actinomycetes</taxon>
        <taxon>Kitasatosporales</taxon>
        <taxon>Streptomycetaceae</taxon>
        <taxon>Streptomyces</taxon>
    </lineage>
</organism>
<dbReference type="Gene3D" id="3.40.50.1360">
    <property type="match status" value="1"/>
</dbReference>
<dbReference type="KEGG" id="sarm:DVA86_20215"/>
<dbReference type="SMART" id="SM00420">
    <property type="entry name" value="HTH_DEOR"/>
    <property type="match status" value="1"/>
</dbReference>
<dbReference type="PRINTS" id="PR00037">
    <property type="entry name" value="HTHLACR"/>
</dbReference>
<feature type="domain" description="HTH deoR-type" evidence="4">
    <location>
        <begin position="3"/>
        <end position="58"/>
    </location>
</feature>
<dbReference type="PROSITE" id="PS00894">
    <property type="entry name" value="HTH_DEOR_1"/>
    <property type="match status" value="1"/>
</dbReference>
<dbReference type="InterPro" id="IPR018356">
    <property type="entry name" value="Tscrpt_reg_HTH_DeoR_CS"/>
</dbReference>
<evidence type="ECO:0000256" key="2">
    <source>
        <dbReference type="ARBA" id="ARBA00023125"/>
    </source>
</evidence>
<keyword evidence="2" id="KW-0238">DNA-binding</keyword>
<protein>
    <submittedName>
        <fullName evidence="5">DeoR/GlpR transcriptional regulator</fullName>
    </submittedName>
</protein>
<dbReference type="GO" id="GO:0003677">
    <property type="term" value="F:DNA binding"/>
    <property type="evidence" value="ECO:0007669"/>
    <property type="project" value="UniProtKB-KW"/>
</dbReference>
<dbReference type="InterPro" id="IPR036390">
    <property type="entry name" value="WH_DNA-bd_sf"/>
</dbReference>
<evidence type="ECO:0000256" key="3">
    <source>
        <dbReference type="ARBA" id="ARBA00023163"/>
    </source>
</evidence>
<dbReference type="InterPro" id="IPR001034">
    <property type="entry name" value="DeoR_HTH"/>
</dbReference>
<sequence>MLKSDRLNRIIDHVAAEGSVDVQGLVTLLGVSGATVRRDLQELHERGMLQRTHGGAVTAAFEQPVRHRAGRQRAEKQRIAAAAAQLVPEGAVVGLTGGTTVTEVARALAGRGGITVVTNAVNIAADLVVRPDIQLVVIGGNARSQSYELVGPVAERVLDEYHIDISFIGVDGLTVRRGCSTHDEMEAHTDRAFLRNSTRAVVVADHTKIGKITFARICPLTDISTVVTDGAADEAETAAIRALGVQVLTA</sequence>
<proteinExistence type="predicted"/>
<dbReference type="SMART" id="SM01134">
    <property type="entry name" value="DeoRC"/>
    <property type="match status" value="1"/>
</dbReference>
<dbReference type="SUPFAM" id="SSF100950">
    <property type="entry name" value="NagB/RpiA/CoA transferase-like"/>
    <property type="match status" value="1"/>
</dbReference>
<dbReference type="InterPro" id="IPR050313">
    <property type="entry name" value="Carb_Metab_HTH_regulators"/>
</dbReference>
<name>A0A345XSL0_9ACTN</name>
<dbReference type="EMBL" id="CP031320">
    <property type="protein sequence ID" value="AXK34626.1"/>
    <property type="molecule type" value="Genomic_DNA"/>
</dbReference>
<keyword evidence="6" id="KW-1185">Reference proteome</keyword>
<evidence type="ECO:0000313" key="5">
    <source>
        <dbReference type="EMBL" id="AXK34626.1"/>
    </source>
</evidence>
<dbReference type="PANTHER" id="PTHR30363:SF44">
    <property type="entry name" value="AGA OPERON TRANSCRIPTIONAL REPRESSOR-RELATED"/>
    <property type="match status" value="1"/>
</dbReference>
<reference evidence="5 6" key="1">
    <citation type="submission" date="2018-07" db="EMBL/GenBank/DDBJ databases">
        <title>Draft genome of the type strain Streptomyces armeniacus ATCC 15676.</title>
        <authorList>
            <person name="Labana P."/>
            <person name="Gosse J.T."/>
            <person name="Boddy C.N."/>
        </authorList>
    </citation>
    <scope>NUCLEOTIDE SEQUENCE [LARGE SCALE GENOMIC DNA]</scope>
    <source>
        <strain evidence="5 6">ATCC 15676</strain>
    </source>
</reference>
<dbReference type="InterPro" id="IPR037171">
    <property type="entry name" value="NagB/RpiA_transferase-like"/>
</dbReference>
<dbReference type="InterPro" id="IPR036388">
    <property type="entry name" value="WH-like_DNA-bd_sf"/>
</dbReference>